<protein>
    <submittedName>
        <fullName evidence="2">Uncharacterized protein</fullName>
    </submittedName>
</protein>
<accession>A0AAD6DQJ1</accession>
<reference evidence="2 3" key="1">
    <citation type="journal article" date="2023" name="IMA Fungus">
        <title>Comparative genomic study of the Penicillium genus elucidates a diverse pangenome and 15 lateral gene transfer events.</title>
        <authorList>
            <person name="Petersen C."/>
            <person name="Sorensen T."/>
            <person name="Nielsen M.R."/>
            <person name="Sondergaard T.E."/>
            <person name="Sorensen J.L."/>
            <person name="Fitzpatrick D.A."/>
            <person name="Frisvad J.C."/>
            <person name="Nielsen K.L."/>
        </authorList>
    </citation>
    <scope>NUCLEOTIDE SEQUENCE [LARGE SCALE GENOMIC DNA]</scope>
    <source>
        <strain evidence="2 3">IBT 29057</strain>
    </source>
</reference>
<feature type="region of interest" description="Disordered" evidence="1">
    <location>
        <begin position="384"/>
        <end position="420"/>
    </location>
</feature>
<evidence type="ECO:0000256" key="1">
    <source>
        <dbReference type="SAM" id="MobiDB-lite"/>
    </source>
</evidence>
<feature type="compositionally biased region" description="Low complexity" evidence="1">
    <location>
        <begin position="222"/>
        <end position="254"/>
    </location>
</feature>
<keyword evidence="3" id="KW-1185">Reference proteome</keyword>
<feature type="compositionally biased region" description="Basic and acidic residues" evidence="1">
    <location>
        <begin position="401"/>
        <end position="410"/>
    </location>
</feature>
<name>A0AAD6DQJ1_9EURO</name>
<proteinExistence type="predicted"/>
<dbReference type="Gene3D" id="6.10.250.2790">
    <property type="match status" value="1"/>
</dbReference>
<dbReference type="EMBL" id="JAQJAC010000003">
    <property type="protein sequence ID" value="KAJ5590753.1"/>
    <property type="molecule type" value="Genomic_DNA"/>
</dbReference>
<feature type="region of interest" description="Disordered" evidence="1">
    <location>
        <begin position="205"/>
        <end position="257"/>
    </location>
</feature>
<feature type="compositionally biased region" description="Pro residues" evidence="1">
    <location>
        <begin position="72"/>
        <end position="92"/>
    </location>
</feature>
<dbReference type="Proteomes" id="UP001216150">
    <property type="component" value="Unassembled WGS sequence"/>
</dbReference>
<evidence type="ECO:0000313" key="2">
    <source>
        <dbReference type="EMBL" id="KAJ5590753.1"/>
    </source>
</evidence>
<feature type="compositionally biased region" description="Polar residues" evidence="1">
    <location>
        <begin position="387"/>
        <end position="398"/>
    </location>
</feature>
<organism evidence="2 3">
    <name type="scientific">Penicillium hetheringtonii</name>
    <dbReference type="NCBI Taxonomy" id="911720"/>
    <lineage>
        <taxon>Eukaryota</taxon>
        <taxon>Fungi</taxon>
        <taxon>Dikarya</taxon>
        <taxon>Ascomycota</taxon>
        <taxon>Pezizomycotina</taxon>
        <taxon>Eurotiomycetes</taxon>
        <taxon>Eurotiomycetidae</taxon>
        <taxon>Eurotiales</taxon>
        <taxon>Aspergillaceae</taxon>
        <taxon>Penicillium</taxon>
    </lineage>
</organism>
<dbReference type="AlphaFoldDB" id="A0AAD6DQJ1"/>
<gene>
    <name evidence="2" type="ORF">N7450_004725</name>
</gene>
<evidence type="ECO:0000313" key="3">
    <source>
        <dbReference type="Proteomes" id="UP001216150"/>
    </source>
</evidence>
<feature type="region of interest" description="Disordered" evidence="1">
    <location>
        <begin position="71"/>
        <end position="105"/>
    </location>
</feature>
<sequence>MITPISFRKIAELHQLRRGHRLGEGGGQPPREKIKLTIQSSRHLRVSSTSPLNPVHFIQFILGHFETFTIRPWPPRPQDQPSNPPIQPPPTDTTPNFADPNFDPAEFLNESLSPLTVASLQPNASRAPGSVPLTELSAQVQSLLSQISAQNVRLSSTLSQLSDEILRSGGRLAYEVEVLRGETIGLSETLTDVLRDDISKFVPRSSTESSATRRIENEEDAAVAATTTTAATEEAQPEAKNTTDTQQTSATTTDPEYITNLRTLSQVRSRLEDVVQTFGDAMEWPLPPSEISFSSSFISVSGPDLTAGGHDQEEKGQETMKKLRNEISQLLESDGGGRTGLEAATRRVEALRTLATVWKGSAEDKARQRFVDTLERIVEERRRILDHQQTMTEQSQRGPKSRSEQRRDSDSGGPGGGLFRNLQRLREEIYLE</sequence>
<comment type="caution">
    <text evidence="2">The sequence shown here is derived from an EMBL/GenBank/DDBJ whole genome shotgun (WGS) entry which is preliminary data.</text>
</comment>